<reference evidence="1 2" key="1">
    <citation type="journal article" date="2019" name="Nat. Plants">
        <title>Genome sequencing of Musa balbisiana reveals subgenome evolution and function divergence in polyploid bananas.</title>
        <authorList>
            <person name="Yao X."/>
        </authorList>
    </citation>
    <scope>NUCLEOTIDE SEQUENCE [LARGE SCALE GENOMIC DNA]</scope>
    <source>
        <strain evidence="2">cv. DH-PKW</strain>
        <tissue evidence="1">Leaves</tissue>
    </source>
</reference>
<name>A0A4S8IPY6_MUSBA</name>
<accession>A0A4S8IPY6</accession>
<dbReference type="PANTHER" id="PTHR35765:SF2">
    <property type="entry name" value="OS05G0569200 PROTEIN"/>
    <property type="match status" value="1"/>
</dbReference>
<dbReference type="PANTHER" id="PTHR35765">
    <property type="entry name" value="OS05G0569200 PROTEIN"/>
    <property type="match status" value="1"/>
</dbReference>
<evidence type="ECO:0000313" key="2">
    <source>
        <dbReference type="Proteomes" id="UP000317650"/>
    </source>
</evidence>
<protein>
    <submittedName>
        <fullName evidence="1">Uncharacterized protein</fullName>
    </submittedName>
</protein>
<dbReference type="STRING" id="52838.A0A4S8IPY6"/>
<dbReference type="Pfam" id="PF11341">
    <property type="entry name" value="DUF3143"/>
    <property type="match status" value="2"/>
</dbReference>
<comment type="caution">
    <text evidence="1">The sequence shown here is derived from an EMBL/GenBank/DDBJ whole genome shotgun (WGS) entry which is preliminary data.</text>
</comment>
<dbReference type="EMBL" id="PYDT01000009">
    <property type="protein sequence ID" value="THU50668.1"/>
    <property type="molecule type" value="Genomic_DNA"/>
</dbReference>
<dbReference type="InterPro" id="IPR021489">
    <property type="entry name" value="DUF3143"/>
</dbReference>
<dbReference type="AlphaFoldDB" id="A0A4S8IPY6"/>
<organism evidence="1 2">
    <name type="scientific">Musa balbisiana</name>
    <name type="common">Banana</name>
    <dbReference type="NCBI Taxonomy" id="52838"/>
    <lineage>
        <taxon>Eukaryota</taxon>
        <taxon>Viridiplantae</taxon>
        <taxon>Streptophyta</taxon>
        <taxon>Embryophyta</taxon>
        <taxon>Tracheophyta</taxon>
        <taxon>Spermatophyta</taxon>
        <taxon>Magnoliopsida</taxon>
        <taxon>Liliopsida</taxon>
        <taxon>Zingiberales</taxon>
        <taxon>Musaceae</taxon>
        <taxon>Musa</taxon>
    </lineage>
</organism>
<sequence>MSPPLVSLSIVNPTAFAAPKSSLFPVARPLPPLLPSRLQTPAALRGIRRRRRGWGALVPPLAAASAFSAAAEDEEWLKKLPDKKKPLYSHSLPCIEAWLRKLGFRQSRDDRAVWVVEKPNWHAQLSLDVTDLYIRSSWFPNPTLSLRRRLMLSANHNVAPSRLAIHRKPYSLCRPQILPLPPLLPSRLQTPAALRGIRRRRRGWGALVPPLAAASAFSAAAEDEEWLKKLPDKKKPLYSHSLPCIEAWLRKLGFRQSRDDRAVWVVEKPNWHAQLSLDVTDLYIRYLKSGPGNLEKDIERRFSYALSREDIENAILGGP</sequence>
<dbReference type="Proteomes" id="UP000317650">
    <property type="component" value="Chromosome 6"/>
</dbReference>
<gene>
    <name evidence="1" type="ORF">C4D60_Mb06t22720</name>
</gene>
<proteinExistence type="predicted"/>
<evidence type="ECO:0000313" key="1">
    <source>
        <dbReference type="EMBL" id="THU50668.1"/>
    </source>
</evidence>
<keyword evidence="2" id="KW-1185">Reference proteome</keyword>